<dbReference type="AlphaFoldDB" id="A0A0H2R7Y9"/>
<dbReference type="Proteomes" id="UP000053477">
    <property type="component" value="Unassembled WGS sequence"/>
</dbReference>
<organism evidence="1 2">
    <name type="scientific">Schizopora paradoxa</name>
    <dbReference type="NCBI Taxonomy" id="27342"/>
    <lineage>
        <taxon>Eukaryota</taxon>
        <taxon>Fungi</taxon>
        <taxon>Dikarya</taxon>
        <taxon>Basidiomycota</taxon>
        <taxon>Agaricomycotina</taxon>
        <taxon>Agaricomycetes</taxon>
        <taxon>Hymenochaetales</taxon>
        <taxon>Schizoporaceae</taxon>
        <taxon>Schizopora</taxon>
    </lineage>
</organism>
<protein>
    <submittedName>
        <fullName evidence="1">Uncharacterized protein</fullName>
    </submittedName>
</protein>
<keyword evidence="2" id="KW-1185">Reference proteome</keyword>
<proteinExistence type="predicted"/>
<evidence type="ECO:0000313" key="2">
    <source>
        <dbReference type="Proteomes" id="UP000053477"/>
    </source>
</evidence>
<dbReference type="InParanoid" id="A0A0H2R7Y9"/>
<gene>
    <name evidence="1" type="ORF">SCHPADRAFT_626588</name>
</gene>
<reference evidence="1 2" key="1">
    <citation type="submission" date="2015-04" db="EMBL/GenBank/DDBJ databases">
        <title>Complete genome sequence of Schizopora paradoxa KUC8140, a cosmopolitan wood degrader in East Asia.</title>
        <authorList>
            <consortium name="DOE Joint Genome Institute"/>
            <person name="Min B."/>
            <person name="Park H."/>
            <person name="Jang Y."/>
            <person name="Kim J.-J."/>
            <person name="Kim K.H."/>
            <person name="Pangilinan J."/>
            <person name="Lipzen A."/>
            <person name="Riley R."/>
            <person name="Grigoriev I.V."/>
            <person name="Spatafora J.W."/>
            <person name="Choi I.-G."/>
        </authorList>
    </citation>
    <scope>NUCLEOTIDE SEQUENCE [LARGE SCALE GENOMIC DNA]</scope>
    <source>
        <strain evidence="1 2">KUC8140</strain>
    </source>
</reference>
<accession>A0A0H2R7Y9</accession>
<name>A0A0H2R7Y9_9AGAM</name>
<evidence type="ECO:0000313" key="1">
    <source>
        <dbReference type="EMBL" id="KLO07929.1"/>
    </source>
</evidence>
<dbReference type="EMBL" id="KQ086113">
    <property type="protein sequence ID" value="KLO07929.1"/>
    <property type="molecule type" value="Genomic_DNA"/>
</dbReference>
<sequence>MTQRAFCSVSRIASYDSDATADNLLGGGRNLGVLFSFLGYKFESLIGRFAESRGHGPKGVGKKIAHLRQHDSRSLCQIYVDFASGAPPVLSKVERKKLVRYCRKLIRYSRSKTDTTAIAANNEITELVIYDPLVQWVFLGILPNIEPVIFSLLQYDLVDLRVDPEMDPLLSSSRKALISVIELEIQKLWSSFYVAVSLDGPTALDALENWLALNFFTAFFKLLGNSDMAFLNMRHLAHAMHTFSLFQCDDNASGAIHFRSSSQT</sequence>